<dbReference type="PANTHER" id="PTHR22940:SF4">
    <property type="entry name" value="PROTEIN TIMELESS HOMOLOG"/>
    <property type="match status" value="1"/>
</dbReference>
<keyword evidence="11" id="KW-1185">Reference proteome</keyword>
<dbReference type="VEuPathDB" id="FungiDB:SAPIO_CDS9708"/>
<feature type="compositionally biased region" description="Acidic residues" evidence="8">
    <location>
        <begin position="578"/>
        <end position="593"/>
    </location>
</feature>
<feature type="domain" description="Timeless N-terminal" evidence="9">
    <location>
        <begin position="36"/>
        <end position="305"/>
    </location>
</feature>
<evidence type="ECO:0000256" key="3">
    <source>
        <dbReference type="ARBA" id="ARBA00021529"/>
    </source>
</evidence>
<keyword evidence="10" id="KW-0413">Isomerase</keyword>
<evidence type="ECO:0000256" key="6">
    <source>
        <dbReference type="ARBA" id="ARBA00023254"/>
    </source>
</evidence>
<dbReference type="GO" id="GO:0016853">
    <property type="term" value="F:isomerase activity"/>
    <property type="evidence" value="ECO:0007669"/>
    <property type="project" value="UniProtKB-KW"/>
</dbReference>
<evidence type="ECO:0000313" key="11">
    <source>
        <dbReference type="Proteomes" id="UP000028545"/>
    </source>
</evidence>
<feature type="region of interest" description="Disordered" evidence="8">
    <location>
        <begin position="326"/>
        <end position="359"/>
    </location>
</feature>
<feature type="region of interest" description="Disordered" evidence="8">
    <location>
        <begin position="560"/>
        <end position="596"/>
    </location>
</feature>
<dbReference type="InterPro" id="IPR006906">
    <property type="entry name" value="Timeless_N"/>
</dbReference>
<comment type="subcellular location">
    <subcellularLocation>
        <location evidence="1">Nucleus</location>
    </subcellularLocation>
</comment>
<evidence type="ECO:0000256" key="5">
    <source>
        <dbReference type="ARBA" id="ARBA00023242"/>
    </source>
</evidence>
<dbReference type="GO" id="GO:0043111">
    <property type="term" value="P:replication fork arrest"/>
    <property type="evidence" value="ECO:0007669"/>
    <property type="project" value="TreeGrafter"/>
</dbReference>
<dbReference type="GO" id="GO:0051321">
    <property type="term" value="P:meiotic cell cycle"/>
    <property type="evidence" value="ECO:0007669"/>
    <property type="project" value="UniProtKB-KW"/>
</dbReference>
<feature type="compositionally biased region" description="Acidic residues" evidence="8">
    <location>
        <begin position="1145"/>
        <end position="1155"/>
    </location>
</feature>
<feature type="compositionally biased region" description="Basic residues" evidence="8">
    <location>
        <begin position="560"/>
        <end position="571"/>
    </location>
</feature>
<evidence type="ECO:0000256" key="1">
    <source>
        <dbReference type="ARBA" id="ARBA00004123"/>
    </source>
</evidence>
<organism evidence="10 11">
    <name type="scientific">Pseudallescheria apiosperma</name>
    <name type="common">Scedosporium apiospermum</name>
    <dbReference type="NCBI Taxonomy" id="563466"/>
    <lineage>
        <taxon>Eukaryota</taxon>
        <taxon>Fungi</taxon>
        <taxon>Dikarya</taxon>
        <taxon>Ascomycota</taxon>
        <taxon>Pezizomycotina</taxon>
        <taxon>Sordariomycetes</taxon>
        <taxon>Hypocreomycetidae</taxon>
        <taxon>Microascales</taxon>
        <taxon>Microascaceae</taxon>
        <taxon>Scedosporium</taxon>
    </lineage>
</organism>
<keyword evidence="4" id="KW-0236">DNA replication inhibitor</keyword>
<dbReference type="EMBL" id="JOWA01000143">
    <property type="protein sequence ID" value="KEZ39749.1"/>
    <property type="molecule type" value="Genomic_DNA"/>
</dbReference>
<dbReference type="AlphaFoldDB" id="A0A084FXD7"/>
<dbReference type="KEGG" id="sapo:SAPIO_CDS9708"/>
<feature type="compositionally biased region" description="Basic and acidic residues" evidence="8">
    <location>
        <begin position="974"/>
        <end position="984"/>
    </location>
</feature>
<feature type="region of interest" description="Disordered" evidence="8">
    <location>
        <begin position="790"/>
        <end position="832"/>
    </location>
</feature>
<name>A0A084FXD7_PSEDA</name>
<keyword evidence="5" id="KW-0539">Nucleus</keyword>
<dbReference type="GeneID" id="27728780"/>
<evidence type="ECO:0000256" key="8">
    <source>
        <dbReference type="SAM" id="MobiDB-lite"/>
    </source>
</evidence>
<feature type="compositionally biased region" description="Polar residues" evidence="8">
    <location>
        <begin position="1053"/>
        <end position="1065"/>
    </location>
</feature>
<feature type="compositionally biased region" description="Basic and acidic residues" evidence="8">
    <location>
        <begin position="1068"/>
        <end position="1096"/>
    </location>
</feature>
<dbReference type="PANTHER" id="PTHR22940">
    <property type="entry name" value="TIMEOUT/TIMELESS-2"/>
    <property type="match status" value="1"/>
</dbReference>
<accession>A0A084FXD7</accession>
<dbReference type="Proteomes" id="UP000028545">
    <property type="component" value="Unassembled WGS sequence"/>
</dbReference>
<dbReference type="GO" id="GO:0006281">
    <property type="term" value="P:DNA repair"/>
    <property type="evidence" value="ECO:0007669"/>
    <property type="project" value="TreeGrafter"/>
</dbReference>
<dbReference type="GO" id="GO:0000076">
    <property type="term" value="P:DNA replication checkpoint signaling"/>
    <property type="evidence" value="ECO:0007669"/>
    <property type="project" value="TreeGrafter"/>
</dbReference>
<sequence>MELEDGTTDIVHPEVRAHINSLVSALGGTSADDDGRYVLGDDALDVLRDLKKWIRYYDEKMSRMDVARCIADSSIVDGDLLHILALWTESESESKFRARLALACLEVIVPLTWPFDKDPERLTVNNYRHIPVLELAQLRYKRAIINYDAARVLHTAVRMALPSMALPIGDRSPRDQGVIKLVLYFFRNIAMIAPPPGVKYDGDETQISRSALIDAFSYQDIFLLLLTIASNMGEDFRTEDVIIMEILFHLIKRVDAERLFMSEKQQDKAKAADLVAMMKKEEALHNSFKKHAPTRHNRFGTTIWVKRDDGKMSTISSQAALIDAATRQRKLDETKSFRPPKYRRKNEADNSDLGPAPKLNTRASEQLRAFVSEFLDSGFNPLFQHIRRSIDRDAQHVLHYHSKQFFYLVAWFLRAERARQKANNKPKPRPNAEEENEVSPFSLVAGVLNQEMFIALQRSMRSALDNRSWGDLIAVMRCFTQILLTVQDMTATGNEADEEIAENILSRLFYEDTVHELVTSVVRNYNHQGFEFLDASTELVHHFVRLLEAYSKRNVDMQVRSRKKARKKKRDAAKAGTENDDADDLGGSDEDEQEAQKTVSERKFSFQAFTQRFIPQNVVDTFVIFLKHYKELNDDQLKRVHRYFYRLAFKQDKAVMLFRVDIIHLLYNMIKGPEPLDRGSSLYKDWEELIKQVFRKLVKKFQERPALAVEMLFSKTNEIAHYIETGARREKKKANPRPAAELEFRQTEELDKQIGIVVGALLDRNEIEHISWVKRVLRAAEQERREFAEAQAALPSVETDAGENNGEAGPPVEPPKEAKEAPSYTVSADNEDRRMAMLKDPYLRLLMNTVGIRRLSPGLEETLESIWTIPSDVTADQLKEYVDLINAAEFNPPTFENGEAAEKQLRRKTNRTRAYVSSDEDDENEELFPAGGPTARRAIDGEQRPKKSRRHRRRRSQSPDEAELDERARKRKEKERERRSKIKSEMYVYDSDLDSEANREFFAREEELRQKNQAVAEAAGQAIPGIVPANKKNGKKRKKTIMDDDSEDAMDISQRSRSKTASSDAGTDEEKASSDGSDSDTRETPLESSSRREGGRGKRRRVSDEELSDAGPPEDEELPVWAASREPAGDDKPDEDGDVGMNAAAEDDDDDDDEPMPSARPRARVKGGFIIDSSDEDE</sequence>
<keyword evidence="7" id="KW-0131">Cell cycle</keyword>
<dbReference type="HOGENOM" id="CLU_004390_0_0_1"/>
<evidence type="ECO:0000313" key="10">
    <source>
        <dbReference type="EMBL" id="KEZ39749.1"/>
    </source>
</evidence>
<gene>
    <name evidence="10" type="ORF">SAPIO_CDS9708</name>
</gene>
<feature type="region of interest" description="Disordered" evidence="8">
    <location>
        <begin position="1013"/>
        <end position="1178"/>
    </location>
</feature>
<proteinExistence type="inferred from homology"/>
<comment type="caution">
    <text evidence="10">The sequence shown here is derived from an EMBL/GenBank/DDBJ whole genome shotgun (WGS) entry which is preliminary data.</text>
</comment>
<evidence type="ECO:0000259" key="9">
    <source>
        <dbReference type="Pfam" id="PF04821"/>
    </source>
</evidence>
<protein>
    <recommendedName>
        <fullName evidence="3">Topoisomerase 1-associated factor 1</fullName>
    </recommendedName>
</protein>
<evidence type="ECO:0000256" key="2">
    <source>
        <dbReference type="ARBA" id="ARBA00008174"/>
    </source>
</evidence>
<feature type="compositionally biased region" description="Basic residues" evidence="8">
    <location>
        <begin position="946"/>
        <end position="956"/>
    </location>
</feature>
<reference evidence="10 11" key="1">
    <citation type="journal article" date="2014" name="Genome Announc.">
        <title>Draft genome sequence of the pathogenic fungus Scedosporium apiospermum.</title>
        <authorList>
            <person name="Vandeputte P."/>
            <person name="Ghamrawi S."/>
            <person name="Rechenmann M."/>
            <person name="Iltis A."/>
            <person name="Giraud S."/>
            <person name="Fleury M."/>
            <person name="Thornton C."/>
            <person name="Delhaes L."/>
            <person name="Meyer W."/>
            <person name="Papon N."/>
            <person name="Bouchara J.P."/>
        </authorList>
    </citation>
    <scope>NUCLEOTIDE SEQUENCE [LARGE SCALE GENOMIC DNA]</scope>
    <source>
        <strain evidence="10 11">IHEM 14462</strain>
    </source>
</reference>
<evidence type="ECO:0000256" key="4">
    <source>
        <dbReference type="ARBA" id="ARBA00022880"/>
    </source>
</evidence>
<evidence type="ECO:0000256" key="7">
    <source>
        <dbReference type="ARBA" id="ARBA00023306"/>
    </source>
</evidence>
<dbReference type="GO" id="GO:0003677">
    <property type="term" value="F:DNA binding"/>
    <property type="evidence" value="ECO:0007669"/>
    <property type="project" value="TreeGrafter"/>
</dbReference>
<feature type="region of interest" description="Disordered" evidence="8">
    <location>
        <begin position="891"/>
        <end position="995"/>
    </location>
</feature>
<dbReference type="InterPro" id="IPR044998">
    <property type="entry name" value="Timeless"/>
</dbReference>
<dbReference type="GO" id="GO:0031298">
    <property type="term" value="C:replication fork protection complex"/>
    <property type="evidence" value="ECO:0007669"/>
    <property type="project" value="TreeGrafter"/>
</dbReference>
<dbReference type="Pfam" id="PF04821">
    <property type="entry name" value="TIMELESS"/>
    <property type="match status" value="1"/>
</dbReference>
<dbReference type="OrthoDB" id="310853at2759"/>
<dbReference type="OMA" id="VNHHRHT"/>
<comment type="similarity">
    <text evidence="2">Belongs to the timeless family.</text>
</comment>
<dbReference type="RefSeq" id="XP_016639548.1">
    <property type="nucleotide sequence ID" value="XM_016791038.1"/>
</dbReference>
<keyword evidence="6" id="KW-0469">Meiosis</keyword>
<feature type="compositionally biased region" description="Acidic residues" evidence="8">
    <location>
        <begin position="1105"/>
        <end position="1118"/>
    </location>
</feature>